<dbReference type="PROSITE" id="PS51194">
    <property type="entry name" value="HELICASE_CTER"/>
    <property type="match status" value="1"/>
</dbReference>
<evidence type="ECO:0000256" key="2">
    <source>
        <dbReference type="ARBA" id="ARBA00022801"/>
    </source>
</evidence>
<feature type="compositionally biased region" description="Basic and acidic residues" evidence="8">
    <location>
        <begin position="523"/>
        <end position="534"/>
    </location>
</feature>
<dbReference type="SMART" id="SM00487">
    <property type="entry name" value="DEXDc"/>
    <property type="match status" value="1"/>
</dbReference>
<dbReference type="AlphaFoldDB" id="A0AA36D5D4"/>
<dbReference type="Gene3D" id="3.40.50.300">
    <property type="entry name" value="P-loop containing nucleotide triphosphate hydrolases"/>
    <property type="match status" value="2"/>
</dbReference>
<proteinExistence type="inferred from homology"/>
<dbReference type="GO" id="GO:0003724">
    <property type="term" value="F:RNA helicase activity"/>
    <property type="evidence" value="ECO:0007669"/>
    <property type="project" value="UniProtKB-EC"/>
</dbReference>
<dbReference type="InterPro" id="IPR001650">
    <property type="entry name" value="Helicase_C-like"/>
</dbReference>
<keyword evidence="4 6" id="KW-0067">ATP-binding</keyword>
<dbReference type="PROSITE" id="PS00039">
    <property type="entry name" value="DEAD_ATP_HELICASE"/>
    <property type="match status" value="1"/>
</dbReference>
<evidence type="ECO:0000256" key="6">
    <source>
        <dbReference type="RuleBase" id="RU000492"/>
    </source>
</evidence>
<evidence type="ECO:0000259" key="10">
    <source>
        <dbReference type="PROSITE" id="PS51194"/>
    </source>
</evidence>
<evidence type="ECO:0000313" key="11">
    <source>
        <dbReference type="EMBL" id="CAJ0581392.1"/>
    </source>
</evidence>
<comment type="function">
    <text evidence="7">RNA helicase.</text>
</comment>
<evidence type="ECO:0000256" key="1">
    <source>
        <dbReference type="ARBA" id="ARBA00022741"/>
    </source>
</evidence>
<feature type="domain" description="Helicase C-terminal" evidence="10">
    <location>
        <begin position="232"/>
        <end position="381"/>
    </location>
</feature>
<sequence>MASSASPVVPPMREPVTQVLGHFLGPHDVVVESPTGSGKTLAFGLPVLTMMRRHSDKTKSQWKPSEIGALILSPTRELAIQTGKVLEPFAAKLEFKLKTAIGGSKKPVDELAAILKDGCNLLVATPGRLEQLLTLDTTQALHRALKALLVLIIDEADRFTEAAFSQSITQIMAAVPKQRRTGLFSATQAKEAEDLIKFPLHEPITIKLKEQEDTVCPTTLTNYYITSDAHLKMITLLEFIRSKPNEKIVVFLSSRHCVDYLVLIFPRLLKKRAIFGVHGQNTEKRTVTLEKFRNSTNGVLLCTDVFSRGIDVPNIDWVVQFDVPRTSSWFVHRAGRAGRCGREGFSLLMLTPQETAFIQFVEKYEQVKLEETHVKTVTELKAEQLMEQMRKFAVHDRAVLNAGTRAFVSFIEAYKRHDCHIVCPLKDQDLVGLAHAYGLLRMPRMEELSARTDLDKFKRSDVDTSKIKFLDEKREKMRLEKMGDKAVQKQERKKAAIEKKEKKAKKRKPTATRSNATPNKKTKFADNDVDDRQMMRKMKGGRLGKKDLKAID</sequence>
<dbReference type="SMART" id="SM01178">
    <property type="entry name" value="DUF4217"/>
    <property type="match status" value="1"/>
</dbReference>
<dbReference type="CDD" id="cd18787">
    <property type="entry name" value="SF2_C_DEAD"/>
    <property type="match status" value="1"/>
</dbReference>
<reference evidence="11" key="1">
    <citation type="submission" date="2023-06" db="EMBL/GenBank/DDBJ databases">
        <authorList>
            <person name="Delattre M."/>
        </authorList>
    </citation>
    <scope>NUCLEOTIDE SEQUENCE</scope>
    <source>
        <strain evidence="11">AF72</strain>
    </source>
</reference>
<evidence type="ECO:0000256" key="4">
    <source>
        <dbReference type="ARBA" id="ARBA00022840"/>
    </source>
</evidence>
<organism evidence="11 12">
    <name type="scientific">Mesorhabditis spiculigera</name>
    <dbReference type="NCBI Taxonomy" id="96644"/>
    <lineage>
        <taxon>Eukaryota</taxon>
        <taxon>Metazoa</taxon>
        <taxon>Ecdysozoa</taxon>
        <taxon>Nematoda</taxon>
        <taxon>Chromadorea</taxon>
        <taxon>Rhabditida</taxon>
        <taxon>Rhabditina</taxon>
        <taxon>Rhabditomorpha</taxon>
        <taxon>Rhabditoidea</taxon>
        <taxon>Rhabditidae</taxon>
        <taxon>Mesorhabditinae</taxon>
        <taxon>Mesorhabditis</taxon>
    </lineage>
</organism>
<name>A0AA36D5D4_9BILA</name>
<dbReference type="GO" id="GO:0003723">
    <property type="term" value="F:RNA binding"/>
    <property type="evidence" value="ECO:0007669"/>
    <property type="project" value="UniProtKB-UniRule"/>
</dbReference>
<dbReference type="SUPFAM" id="SSF52540">
    <property type="entry name" value="P-loop containing nucleoside triphosphate hydrolases"/>
    <property type="match status" value="1"/>
</dbReference>
<comment type="caution">
    <text evidence="11">The sequence shown here is derived from an EMBL/GenBank/DDBJ whole genome shotgun (WGS) entry which is preliminary data.</text>
</comment>
<dbReference type="EMBL" id="CATQJA010002663">
    <property type="protein sequence ID" value="CAJ0581392.1"/>
    <property type="molecule type" value="Genomic_DNA"/>
</dbReference>
<evidence type="ECO:0000256" key="3">
    <source>
        <dbReference type="ARBA" id="ARBA00022806"/>
    </source>
</evidence>
<dbReference type="GO" id="GO:0005524">
    <property type="term" value="F:ATP binding"/>
    <property type="evidence" value="ECO:0007669"/>
    <property type="project" value="UniProtKB-UniRule"/>
</dbReference>
<evidence type="ECO:0000256" key="5">
    <source>
        <dbReference type="ARBA" id="ARBA00022884"/>
    </source>
</evidence>
<dbReference type="InterPro" id="IPR014001">
    <property type="entry name" value="Helicase_ATP-bd"/>
</dbReference>
<dbReference type="Pfam" id="PF13959">
    <property type="entry name" value="CTE_SPB4"/>
    <property type="match status" value="1"/>
</dbReference>
<dbReference type="InterPro" id="IPR025313">
    <property type="entry name" value="SPB4-like_CTE"/>
</dbReference>
<evidence type="ECO:0000259" key="9">
    <source>
        <dbReference type="PROSITE" id="PS51192"/>
    </source>
</evidence>
<dbReference type="EC" id="3.6.4.13" evidence="7"/>
<dbReference type="InterPro" id="IPR011545">
    <property type="entry name" value="DEAD/DEAH_box_helicase_dom"/>
</dbReference>
<feature type="domain" description="Helicase ATP-binding" evidence="9">
    <location>
        <begin position="20"/>
        <end position="206"/>
    </location>
</feature>
<feature type="non-terminal residue" evidence="11">
    <location>
        <position position="1"/>
    </location>
</feature>
<feature type="compositionally biased region" description="Basic and acidic residues" evidence="8">
    <location>
        <begin position="481"/>
        <end position="501"/>
    </location>
</feature>
<evidence type="ECO:0000256" key="7">
    <source>
        <dbReference type="RuleBase" id="RU365068"/>
    </source>
</evidence>
<gene>
    <name evidence="11" type="ORF">MSPICULIGERA_LOCUS19553</name>
</gene>
<keyword evidence="1 6" id="KW-0547">Nucleotide-binding</keyword>
<dbReference type="GO" id="GO:0016787">
    <property type="term" value="F:hydrolase activity"/>
    <property type="evidence" value="ECO:0007669"/>
    <property type="project" value="UniProtKB-KW"/>
</dbReference>
<keyword evidence="3 6" id="KW-0347">Helicase</keyword>
<keyword evidence="2 6" id="KW-0378">Hydrolase</keyword>
<dbReference type="PROSITE" id="PS51192">
    <property type="entry name" value="HELICASE_ATP_BIND_1"/>
    <property type="match status" value="1"/>
</dbReference>
<feature type="region of interest" description="Disordered" evidence="8">
    <location>
        <begin position="481"/>
        <end position="552"/>
    </location>
</feature>
<accession>A0AA36D5D4</accession>
<dbReference type="SMART" id="SM00490">
    <property type="entry name" value="HELICc"/>
    <property type="match status" value="1"/>
</dbReference>
<dbReference type="GO" id="GO:0043186">
    <property type="term" value="C:P granule"/>
    <property type="evidence" value="ECO:0007669"/>
    <property type="project" value="UniProtKB-ARBA"/>
</dbReference>
<dbReference type="Pfam" id="PF00270">
    <property type="entry name" value="DEAD"/>
    <property type="match status" value="1"/>
</dbReference>
<keyword evidence="5 7" id="KW-0694">RNA-binding</keyword>
<comment type="domain">
    <text evidence="7">The Q motif is unique to and characteristic of the DEAD box family of RNA helicases and controls ATP binding and hydrolysis.</text>
</comment>
<evidence type="ECO:0000256" key="8">
    <source>
        <dbReference type="SAM" id="MobiDB-lite"/>
    </source>
</evidence>
<dbReference type="PANTHER" id="PTHR24031">
    <property type="entry name" value="RNA HELICASE"/>
    <property type="match status" value="1"/>
</dbReference>
<evidence type="ECO:0000313" key="12">
    <source>
        <dbReference type="Proteomes" id="UP001177023"/>
    </source>
</evidence>
<dbReference type="Pfam" id="PF00271">
    <property type="entry name" value="Helicase_C"/>
    <property type="match status" value="1"/>
</dbReference>
<keyword evidence="12" id="KW-1185">Reference proteome</keyword>
<dbReference type="InterPro" id="IPR000629">
    <property type="entry name" value="RNA-helicase_DEAD-box_CS"/>
</dbReference>
<dbReference type="InterPro" id="IPR027417">
    <property type="entry name" value="P-loop_NTPase"/>
</dbReference>
<comment type="catalytic activity">
    <reaction evidence="7">
        <text>ATP + H2O = ADP + phosphate + H(+)</text>
        <dbReference type="Rhea" id="RHEA:13065"/>
        <dbReference type="ChEBI" id="CHEBI:15377"/>
        <dbReference type="ChEBI" id="CHEBI:15378"/>
        <dbReference type="ChEBI" id="CHEBI:30616"/>
        <dbReference type="ChEBI" id="CHEBI:43474"/>
        <dbReference type="ChEBI" id="CHEBI:456216"/>
        <dbReference type="EC" id="3.6.4.13"/>
    </reaction>
</comment>
<comment type="similarity">
    <text evidence="6">Belongs to the DEAD box helicase family.</text>
</comment>
<dbReference type="Proteomes" id="UP001177023">
    <property type="component" value="Unassembled WGS sequence"/>
</dbReference>
<protein>
    <recommendedName>
        <fullName evidence="7">ATP-dependent RNA helicase</fullName>
        <ecNumber evidence="7">3.6.4.13</ecNumber>
    </recommendedName>
</protein>